<dbReference type="InterPro" id="IPR004090">
    <property type="entry name" value="Chemotax_Me-accpt_rcpt"/>
</dbReference>
<dbReference type="SMART" id="SM00283">
    <property type="entry name" value="MA"/>
    <property type="match status" value="1"/>
</dbReference>
<dbReference type="SUPFAM" id="SSF58104">
    <property type="entry name" value="Methyl-accepting chemotaxis protein (MCP) signaling domain"/>
    <property type="match status" value="1"/>
</dbReference>
<dbReference type="PANTHER" id="PTHR32089">
    <property type="entry name" value="METHYL-ACCEPTING CHEMOTAXIS PROTEIN MCPB"/>
    <property type="match status" value="1"/>
</dbReference>
<dbReference type="Pfam" id="PF00015">
    <property type="entry name" value="MCPsignal"/>
    <property type="match status" value="1"/>
</dbReference>
<evidence type="ECO:0000313" key="8">
    <source>
        <dbReference type="Proteomes" id="UP000050326"/>
    </source>
</evidence>
<feature type="domain" description="Methyl-accepting transducer" evidence="5">
    <location>
        <begin position="287"/>
        <end position="551"/>
    </location>
</feature>
<dbReference type="AlphaFoldDB" id="A0A0N8NSS7"/>
<evidence type="ECO:0000256" key="1">
    <source>
        <dbReference type="ARBA" id="ARBA00023224"/>
    </source>
</evidence>
<dbReference type="EMBL" id="LKET01000051">
    <property type="protein sequence ID" value="KPU42864.1"/>
    <property type="molecule type" value="Genomic_DNA"/>
</dbReference>
<evidence type="ECO:0000256" key="3">
    <source>
        <dbReference type="PROSITE-ProRule" id="PRU00284"/>
    </source>
</evidence>
<feature type="domain" description="HAMP" evidence="6">
    <location>
        <begin position="229"/>
        <end position="268"/>
    </location>
</feature>
<proteinExistence type="inferred from homology"/>
<dbReference type="InterPro" id="IPR003660">
    <property type="entry name" value="HAMP_dom"/>
</dbReference>
<name>A0A0N8NSS7_9CLOT</name>
<protein>
    <submittedName>
        <fullName evidence="7">Methyl-accepting chemotaxis protein McpB</fullName>
    </submittedName>
</protein>
<dbReference type="InterPro" id="IPR024478">
    <property type="entry name" value="HlyB_4HB_MCP"/>
</dbReference>
<reference evidence="7 8" key="1">
    <citation type="submission" date="2015-09" db="EMBL/GenBank/DDBJ databases">
        <title>Genome sequence of Oxobacter pfennigii DSM 3222.</title>
        <authorList>
            <person name="Poehlein A."/>
            <person name="Bengelsdorf F.R."/>
            <person name="Schiel-Bengelsdorf B."/>
            <person name="Duerre P."/>
            <person name="Daniel R."/>
        </authorList>
    </citation>
    <scope>NUCLEOTIDE SEQUENCE [LARGE SCALE GENOMIC DNA]</scope>
    <source>
        <strain evidence="7 8">DSM 3222</strain>
    </source>
</reference>
<dbReference type="GO" id="GO:0006935">
    <property type="term" value="P:chemotaxis"/>
    <property type="evidence" value="ECO:0007669"/>
    <property type="project" value="InterPro"/>
</dbReference>
<dbReference type="GO" id="GO:0004888">
    <property type="term" value="F:transmembrane signaling receptor activity"/>
    <property type="evidence" value="ECO:0007669"/>
    <property type="project" value="InterPro"/>
</dbReference>
<keyword evidence="4" id="KW-0812">Transmembrane</keyword>
<gene>
    <name evidence="7" type="primary">mcpB_4</name>
    <name evidence="7" type="ORF">OXPF_36320</name>
</gene>
<dbReference type="InterPro" id="IPR004089">
    <property type="entry name" value="MCPsignal_dom"/>
</dbReference>
<feature type="transmembrane region" description="Helical" evidence="4">
    <location>
        <begin position="12"/>
        <end position="32"/>
    </location>
</feature>
<dbReference type="GO" id="GO:0007165">
    <property type="term" value="P:signal transduction"/>
    <property type="evidence" value="ECO:0007669"/>
    <property type="project" value="UniProtKB-KW"/>
</dbReference>
<dbReference type="Proteomes" id="UP000050326">
    <property type="component" value="Unassembled WGS sequence"/>
</dbReference>
<dbReference type="Gene3D" id="1.10.287.950">
    <property type="entry name" value="Methyl-accepting chemotaxis protein"/>
    <property type="match status" value="1"/>
</dbReference>
<keyword evidence="1 3" id="KW-0807">Transducer</keyword>
<dbReference type="GO" id="GO:0016020">
    <property type="term" value="C:membrane"/>
    <property type="evidence" value="ECO:0007669"/>
    <property type="project" value="InterPro"/>
</dbReference>
<organism evidence="7 8">
    <name type="scientific">Oxobacter pfennigii</name>
    <dbReference type="NCBI Taxonomy" id="36849"/>
    <lineage>
        <taxon>Bacteria</taxon>
        <taxon>Bacillati</taxon>
        <taxon>Bacillota</taxon>
        <taxon>Clostridia</taxon>
        <taxon>Eubacteriales</taxon>
        <taxon>Clostridiaceae</taxon>
        <taxon>Oxobacter</taxon>
    </lineage>
</organism>
<evidence type="ECO:0000313" key="7">
    <source>
        <dbReference type="EMBL" id="KPU42864.1"/>
    </source>
</evidence>
<sequence length="574" mass="62869">MLNNVKIRSKLLLLSVPLMVMIIAVGAIGYYFNSKANAQVGEMYSKRLVPISWLTDMEIHVRANEASLLKIITYNNTSNMVDLNDVSEDISSRQSKMESLIAQYQWVAQTDSEKEILERIKSFSSINKQNLERIINLVKNNELDQAKSLFNSYIPIAESFYQDIFSLNQYYVNDAGSVYHQNETDNKASSMSMLIVIAAALIFAIIVTFIMYKAIVPSLVNMINYCGVLAKGDFSNKIPAKFTKFKDETGRLTAAVYTMQNSIKDMIIAVKESSVNIDGQSENLSAISQQMSSSAENITLAIQDIAKGTGSQASDLVNVVEILNGFGAKLDNIVKLIIDVDSNSKGINTMANESNDNMRSLSSSVKQMNGTFKVFMEKISGLGQSVTQINEITNLINSIAEQTNLLALNASIEAARAGEAGRGFAVVADEIRKLAEQVKKSSDNINHLIGDISKDTKQMIKTTEIMDEELDSQISVIDVAMNSFERIIHAVGAIVPKIANINNLAENINKEKNTILEGVEGVSAIAEEVSASSEEIAASSQEMSASTQEVASAAQSLSGLTKDMMEQVNKFKLK</sequence>
<evidence type="ECO:0000259" key="6">
    <source>
        <dbReference type="PROSITE" id="PS50885"/>
    </source>
</evidence>
<feature type="transmembrane region" description="Helical" evidence="4">
    <location>
        <begin position="191"/>
        <end position="212"/>
    </location>
</feature>
<keyword evidence="4" id="KW-1133">Transmembrane helix</keyword>
<dbReference type="STRING" id="36849.OXPF_36320"/>
<keyword evidence="8" id="KW-1185">Reference proteome</keyword>
<accession>A0A0N8NSS7</accession>
<dbReference type="PANTHER" id="PTHR32089:SF112">
    <property type="entry name" value="LYSOZYME-LIKE PROTEIN-RELATED"/>
    <property type="match status" value="1"/>
</dbReference>
<dbReference type="PROSITE" id="PS50111">
    <property type="entry name" value="CHEMOTAXIS_TRANSDUC_2"/>
    <property type="match status" value="1"/>
</dbReference>
<dbReference type="PRINTS" id="PR00260">
    <property type="entry name" value="CHEMTRNSDUCR"/>
</dbReference>
<evidence type="ECO:0000256" key="2">
    <source>
        <dbReference type="ARBA" id="ARBA00029447"/>
    </source>
</evidence>
<evidence type="ECO:0000259" key="5">
    <source>
        <dbReference type="PROSITE" id="PS50111"/>
    </source>
</evidence>
<evidence type="ECO:0000256" key="4">
    <source>
        <dbReference type="SAM" id="Phobius"/>
    </source>
</evidence>
<dbReference type="PATRIC" id="fig|36849.3.peg.3836"/>
<dbReference type="OrthoDB" id="597657at2"/>
<keyword evidence="4" id="KW-0472">Membrane</keyword>
<dbReference type="Pfam" id="PF12729">
    <property type="entry name" value="4HB_MCP_1"/>
    <property type="match status" value="1"/>
</dbReference>
<dbReference type="RefSeq" id="WP_054876602.1">
    <property type="nucleotide sequence ID" value="NZ_LKET01000051.1"/>
</dbReference>
<dbReference type="PROSITE" id="PS50885">
    <property type="entry name" value="HAMP"/>
    <property type="match status" value="1"/>
</dbReference>
<comment type="similarity">
    <text evidence="2">Belongs to the methyl-accepting chemotaxis (MCP) protein family.</text>
</comment>
<comment type="caution">
    <text evidence="7">The sequence shown here is derived from an EMBL/GenBank/DDBJ whole genome shotgun (WGS) entry which is preliminary data.</text>
</comment>